<dbReference type="PROSITE" id="PS00107">
    <property type="entry name" value="PROTEIN_KINASE_ATP"/>
    <property type="match status" value="1"/>
</dbReference>
<keyword evidence="6 7" id="KW-0067">ATP-binding</keyword>
<reference evidence="10 12" key="1">
    <citation type="submission" date="2016-06" db="EMBL/GenBank/DDBJ databases">
        <title>Complete genome sequence of Streptomyces griseochromogenes ATCC 14511, the Blasticidin S producer.</title>
        <authorList>
            <person name="Wu L."/>
        </authorList>
    </citation>
    <scope>NUCLEOTIDE SEQUENCE [LARGE SCALE GENOMIC DNA]</scope>
    <source>
        <strain evidence="10 12">ATCC 14511</strain>
    </source>
</reference>
<dbReference type="InterPro" id="IPR050660">
    <property type="entry name" value="NEK_Ser/Thr_kinase"/>
</dbReference>
<dbReference type="InterPro" id="IPR036365">
    <property type="entry name" value="PGBD-like_sf"/>
</dbReference>
<dbReference type="Gene3D" id="3.30.200.20">
    <property type="entry name" value="Phosphorylase Kinase, domain 1"/>
    <property type="match status" value="1"/>
</dbReference>
<evidence type="ECO:0000256" key="4">
    <source>
        <dbReference type="ARBA" id="ARBA00022741"/>
    </source>
</evidence>
<sequence length="554" mass="58038">MPETNPAADAGQPAAAELSAEDLALFDAEPPRRSDPSDIGPYRVLARLGGGGMGRLYLGRESDTEGTYGAGALVAVKVIRSEYAEDERFRRRFEREVEAVRRVHGTYTAELLDSGFDRDELLWMATAYVPGLSLADAIVRCGPLPVPVVRRLVHEIGQALTAIAAVGIVHRDLKPSNVLLGPDGARIIDFGVAHTADASSLTMTGQHLGTPAFMSPEQADGHEVGTASDVFSLGSVLAMAVTGSAPFGEGTTGDVIHRIIYSPPSEQVLAEVARRDPDLAELIGRCLDKDPRRRPSPQDVVEATRGHAADGQWPGAVAEAVAARAGWHGTAVAVRPMDQLTVLRRTKPEDPGEERAARRRWPLAVGAAAVAAIAAAAVAVAASGGDSARQETSASHAGSHTSASATRSPHATPASPRKGPRHTAAPSVTVTVPPPDGNPPAGGATDPAQPRQPNDPPPATSGGTTKPAPHPAPAKPWKSCTYYSGTRLTQSGDQGAPVKEVQCILKARGYNIGPSGVDGIFGYDTLAEVKRFQSDHHLRVDGQVGIRTWAALRS</sequence>
<keyword evidence="3" id="KW-0808">Transferase</keyword>
<evidence type="ECO:0000256" key="3">
    <source>
        <dbReference type="ARBA" id="ARBA00022679"/>
    </source>
</evidence>
<keyword evidence="4 7" id="KW-0547">Nucleotide-binding</keyword>
<name>A0A1B1B286_9ACTN</name>
<dbReference type="Pfam" id="PF01471">
    <property type="entry name" value="PG_binding_1"/>
    <property type="match status" value="1"/>
</dbReference>
<dbReference type="AlphaFoldDB" id="A0A1B1B286"/>
<evidence type="ECO:0000256" key="7">
    <source>
        <dbReference type="PROSITE-ProRule" id="PRU10141"/>
    </source>
</evidence>
<dbReference type="EMBL" id="CP016279">
    <property type="protein sequence ID" value="ANP52935.1"/>
    <property type="molecule type" value="Genomic_DNA"/>
</dbReference>
<dbReference type="GO" id="GO:0005524">
    <property type="term" value="F:ATP binding"/>
    <property type="evidence" value="ECO:0007669"/>
    <property type="project" value="UniProtKB-UniRule"/>
</dbReference>
<dbReference type="RefSeq" id="WP_067309895.1">
    <property type="nucleotide sequence ID" value="NZ_CP016279.1"/>
</dbReference>
<evidence type="ECO:0000256" key="2">
    <source>
        <dbReference type="ARBA" id="ARBA00012513"/>
    </source>
</evidence>
<dbReference type="Proteomes" id="UP000092659">
    <property type="component" value="Chromosome"/>
</dbReference>
<evidence type="ECO:0000313" key="13">
    <source>
        <dbReference type="Proteomes" id="UP001519309"/>
    </source>
</evidence>
<dbReference type="InterPro" id="IPR017441">
    <property type="entry name" value="Protein_kinase_ATP_BS"/>
</dbReference>
<dbReference type="Proteomes" id="UP001519309">
    <property type="component" value="Unassembled WGS sequence"/>
</dbReference>
<dbReference type="EMBL" id="JAGGLP010000001">
    <property type="protein sequence ID" value="MBP2047578.1"/>
    <property type="molecule type" value="Genomic_DNA"/>
</dbReference>
<accession>A0A1B1B286</accession>
<dbReference type="CDD" id="cd14014">
    <property type="entry name" value="STKc_PknB_like"/>
    <property type="match status" value="1"/>
</dbReference>
<dbReference type="InterPro" id="IPR000719">
    <property type="entry name" value="Prot_kinase_dom"/>
</dbReference>
<dbReference type="STRING" id="68214.AVL59_28355"/>
<evidence type="ECO:0000256" key="1">
    <source>
        <dbReference type="ARBA" id="ARBA00010886"/>
    </source>
</evidence>
<feature type="region of interest" description="Disordered" evidence="8">
    <location>
        <begin position="288"/>
        <end position="308"/>
    </location>
</feature>
<gene>
    <name evidence="10" type="ORF">AVL59_28355</name>
    <name evidence="11" type="ORF">J2Z21_000500</name>
</gene>
<protein>
    <recommendedName>
        <fullName evidence="2">non-specific serine/threonine protein kinase</fullName>
        <ecNumber evidence="2">2.7.11.1</ecNumber>
    </recommendedName>
</protein>
<dbReference type="Pfam" id="PF00069">
    <property type="entry name" value="Pkinase"/>
    <property type="match status" value="1"/>
</dbReference>
<evidence type="ECO:0000256" key="5">
    <source>
        <dbReference type="ARBA" id="ARBA00022777"/>
    </source>
</evidence>
<feature type="compositionally biased region" description="Low complexity" evidence="8">
    <location>
        <begin position="439"/>
        <end position="452"/>
    </location>
</feature>
<keyword evidence="10" id="KW-0723">Serine/threonine-protein kinase</keyword>
<dbReference type="KEGG" id="sgs:AVL59_28355"/>
<keyword evidence="13" id="KW-1185">Reference proteome</keyword>
<dbReference type="SMART" id="SM00220">
    <property type="entry name" value="S_TKc"/>
    <property type="match status" value="1"/>
</dbReference>
<feature type="domain" description="Protein kinase" evidence="9">
    <location>
        <begin position="42"/>
        <end position="310"/>
    </location>
</feature>
<evidence type="ECO:0000313" key="11">
    <source>
        <dbReference type="EMBL" id="MBP2047578.1"/>
    </source>
</evidence>
<dbReference type="PROSITE" id="PS00108">
    <property type="entry name" value="PROTEIN_KINASE_ST"/>
    <property type="match status" value="1"/>
</dbReference>
<feature type="compositionally biased region" description="Low complexity" evidence="8">
    <location>
        <begin position="392"/>
        <end position="408"/>
    </location>
</feature>
<dbReference type="SUPFAM" id="SSF47090">
    <property type="entry name" value="PGBD-like"/>
    <property type="match status" value="1"/>
</dbReference>
<evidence type="ECO:0000256" key="6">
    <source>
        <dbReference type="ARBA" id="ARBA00022840"/>
    </source>
</evidence>
<keyword evidence="5 10" id="KW-0418">Kinase</keyword>
<dbReference type="OrthoDB" id="4326333at2"/>
<dbReference type="PANTHER" id="PTHR43671">
    <property type="entry name" value="SERINE/THREONINE-PROTEIN KINASE NEK"/>
    <property type="match status" value="1"/>
</dbReference>
<evidence type="ECO:0000256" key="8">
    <source>
        <dbReference type="SAM" id="MobiDB-lite"/>
    </source>
</evidence>
<dbReference type="InterPro" id="IPR008271">
    <property type="entry name" value="Ser/Thr_kinase_AS"/>
</dbReference>
<organism evidence="10 12">
    <name type="scientific">Streptomyces griseochromogenes</name>
    <dbReference type="NCBI Taxonomy" id="68214"/>
    <lineage>
        <taxon>Bacteria</taxon>
        <taxon>Bacillati</taxon>
        <taxon>Actinomycetota</taxon>
        <taxon>Actinomycetes</taxon>
        <taxon>Kitasatosporales</taxon>
        <taxon>Streptomycetaceae</taxon>
        <taxon>Streptomyces</taxon>
    </lineage>
</organism>
<dbReference type="Gene3D" id="1.10.101.10">
    <property type="entry name" value="PGBD-like superfamily/PGBD"/>
    <property type="match status" value="1"/>
</dbReference>
<evidence type="ECO:0000313" key="10">
    <source>
        <dbReference type="EMBL" id="ANP52935.1"/>
    </source>
</evidence>
<dbReference type="InterPro" id="IPR002477">
    <property type="entry name" value="Peptidoglycan-bd-like"/>
</dbReference>
<dbReference type="PANTHER" id="PTHR43671:SF13">
    <property type="entry name" value="SERINE_THREONINE-PROTEIN KINASE NEK2"/>
    <property type="match status" value="1"/>
</dbReference>
<dbReference type="PROSITE" id="PS50011">
    <property type="entry name" value="PROTEIN_KINASE_DOM"/>
    <property type="match status" value="1"/>
</dbReference>
<dbReference type="GO" id="GO:0004674">
    <property type="term" value="F:protein serine/threonine kinase activity"/>
    <property type="evidence" value="ECO:0007669"/>
    <property type="project" value="UniProtKB-KW"/>
</dbReference>
<feature type="compositionally biased region" description="Low complexity" evidence="8">
    <location>
        <begin position="7"/>
        <end position="28"/>
    </location>
</feature>
<feature type="region of interest" description="Disordered" evidence="8">
    <location>
        <begin position="1"/>
        <end position="41"/>
    </location>
</feature>
<dbReference type="Gene3D" id="1.10.510.10">
    <property type="entry name" value="Transferase(Phosphotransferase) domain 1"/>
    <property type="match status" value="1"/>
</dbReference>
<comment type="similarity">
    <text evidence="1">Belongs to the protein kinase superfamily. NEK Ser/Thr protein kinase family. NIMA subfamily.</text>
</comment>
<feature type="region of interest" description="Disordered" evidence="8">
    <location>
        <begin position="389"/>
        <end position="476"/>
    </location>
</feature>
<dbReference type="InterPro" id="IPR011009">
    <property type="entry name" value="Kinase-like_dom_sf"/>
</dbReference>
<reference evidence="11 13" key="2">
    <citation type="submission" date="2021-03" db="EMBL/GenBank/DDBJ databases">
        <title>Genomic Encyclopedia of Type Strains, Phase IV (KMG-IV): sequencing the most valuable type-strain genomes for metagenomic binning, comparative biology and taxonomic classification.</title>
        <authorList>
            <person name="Goeker M."/>
        </authorList>
    </citation>
    <scope>NUCLEOTIDE SEQUENCE [LARGE SCALE GENOMIC DNA]</scope>
    <source>
        <strain evidence="11 13">DSM 40499</strain>
    </source>
</reference>
<dbReference type="SUPFAM" id="SSF56112">
    <property type="entry name" value="Protein kinase-like (PK-like)"/>
    <property type="match status" value="1"/>
</dbReference>
<evidence type="ECO:0000313" key="12">
    <source>
        <dbReference type="Proteomes" id="UP000092659"/>
    </source>
</evidence>
<evidence type="ECO:0000259" key="9">
    <source>
        <dbReference type="PROSITE" id="PS50011"/>
    </source>
</evidence>
<proteinExistence type="inferred from homology"/>
<feature type="binding site" evidence="7">
    <location>
        <position position="77"/>
    </location>
    <ligand>
        <name>ATP</name>
        <dbReference type="ChEBI" id="CHEBI:30616"/>
    </ligand>
</feature>
<dbReference type="EC" id="2.7.11.1" evidence="2"/>
<dbReference type="InterPro" id="IPR036366">
    <property type="entry name" value="PGBDSf"/>
</dbReference>